<evidence type="ECO:0000313" key="3">
    <source>
        <dbReference type="Proteomes" id="UP001500573"/>
    </source>
</evidence>
<evidence type="ECO:0000256" key="1">
    <source>
        <dbReference type="SAM" id="Phobius"/>
    </source>
</evidence>
<evidence type="ECO:0000313" key="2">
    <source>
        <dbReference type="EMBL" id="GAA0777542.1"/>
    </source>
</evidence>
<dbReference type="Proteomes" id="UP001500573">
    <property type="component" value="Unassembled WGS sequence"/>
</dbReference>
<protein>
    <submittedName>
        <fullName evidence="2">Uncharacterized protein</fullName>
    </submittedName>
</protein>
<keyword evidence="1" id="KW-1133">Transmembrane helix</keyword>
<feature type="transmembrane region" description="Helical" evidence="1">
    <location>
        <begin position="6"/>
        <end position="27"/>
    </location>
</feature>
<proteinExistence type="predicted"/>
<dbReference type="RefSeq" id="WP_343836687.1">
    <property type="nucleotide sequence ID" value="NZ_BAAAEX010000008.1"/>
</dbReference>
<name>A0ABP3W568_9BURK</name>
<comment type="caution">
    <text evidence="2">The sequence shown here is derived from an EMBL/GenBank/DDBJ whole genome shotgun (WGS) entry which is preliminary data.</text>
</comment>
<keyword evidence="1" id="KW-0472">Membrane</keyword>
<gene>
    <name evidence="2" type="ORF">GCM10009108_13320</name>
</gene>
<accession>A0ABP3W568</accession>
<reference evidence="3" key="1">
    <citation type="journal article" date="2019" name="Int. J. Syst. Evol. Microbiol.">
        <title>The Global Catalogue of Microorganisms (GCM) 10K type strain sequencing project: providing services to taxonomists for standard genome sequencing and annotation.</title>
        <authorList>
            <consortium name="The Broad Institute Genomics Platform"/>
            <consortium name="The Broad Institute Genome Sequencing Center for Infectious Disease"/>
            <person name="Wu L."/>
            <person name="Ma J."/>
        </authorList>
    </citation>
    <scope>NUCLEOTIDE SEQUENCE [LARGE SCALE GENOMIC DNA]</scope>
    <source>
        <strain evidence="3">JCM 15515</strain>
    </source>
</reference>
<dbReference type="EMBL" id="BAAAEX010000008">
    <property type="protein sequence ID" value="GAA0777542.1"/>
    <property type="molecule type" value="Genomic_DNA"/>
</dbReference>
<organism evidence="2 3">
    <name type="scientific">Castellaniella ginsengisoli</name>
    <dbReference type="NCBI Taxonomy" id="546114"/>
    <lineage>
        <taxon>Bacteria</taxon>
        <taxon>Pseudomonadati</taxon>
        <taxon>Pseudomonadota</taxon>
        <taxon>Betaproteobacteria</taxon>
        <taxon>Burkholderiales</taxon>
        <taxon>Alcaligenaceae</taxon>
        <taxon>Castellaniella</taxon>
    </lineage>
</organism>
<keyword evidence="3" id="KW-1185">Reference proteome</keyword>
<keyword evidence="1" id="KW-0812">Transmembrane</keyword>
<sequence length="146" mass="16226">MTLLEFINSMTQALAWPVLIFALLFYYRSKLTEFAIEMLGVKLQVKLVKEGEGPKANAASLAIKNETAYYKLYSNGLLVQNLKLVIAPGIEKLPLVFPITFPNELLSIQVVGDDMAWPVRASLGNCDLKIAPSSHEREIELKISGM</sequence>